<dbReference type="PROSITE" id="PS50893">
    <property type="entry name" value="ABC_TRANSPORTER_2"/>
    <property type="match status" value="1"/>
</dbReference>
<dbReference type="Proteomes" id="UP001222800">
    <property type="component" value="Chromosome"/>
</dbReference>
<dbReference type="Gene3D" id="3.40.50.300">
    <property type="entry name" value="P-loop containing nucleotide triphosphate hydrolases"/>
    <property type="match status" value="1"/>
</dbReference>
<dbReference type="EMBL" id="CP120733">
    <property type="protein sequence ID" value="WFD08832.1"/>
    <property type="molecule type" value="Genomic_DNA"/>
</dbReference>
<feature type="domain" description="ABC transporter" evidence="4">
    <location>
        <begin position="7"/>
        <end position="234"/>
    </location>
</feature>
<dbReference type="InterPro" id="IPR050166">
    <property type="entry name" value="ABC_transporter_ATP-bind"/>
</dbReference>
<evidence type="ECO:0000256" key="3">
    <source>
        <dbReference type="ARBA" id="ARBA00022840"/>
    </source>
</evidence>
<proteinExistence type="predicted"/>
<dbReference type="InterPro" id="IPR003593">
    <property type="entry name" value="AAA+_ATPase"/>
</dbReference>
<keyword evidence="1" id="KW-0813">Transport</keyword>
<dbReference type="RefSeq" id="WP_277730749.1">
    <property type="nucleotide sequence ID" value="NZ_CP120733.1"/>
</dbReference>
<evidence type="ECO:0000259" key="4">
    <source>
        <dbReference type="PROSITE" id="PS50893"/>
    </source>
</evidence>
<sequence length="248" mass="28431">MKRIAGVKLEGVAKEYSLNKRNFQVLKDINLNIPDESITVILGKSGCGKTTLLRLIGGLEECTYGKIKILAGEYNLKKPKVGIIFQESRLMPWLTVKENINFPLKNKNHENFLVQKYLKLMGLEEFKDAYPNQISGGMAQRVAIARTLVYDPDVILMDEPFASLDYFTRKNLQEEIIKVFLTSKKNIIFITHNIDEAVYLGQKILILDNGIIRKEYSLKNYEYPRNLFLPQLSEIKKDILNVLCNSLA</sequence>
<dbReference type="InterPro" id="IPR003439">
    <property type="entry name" value="ABC_transporter-like_ATP-bd"/>
</dbReference>
<dbReference type="Pfam" id="PF00005">
    <property type="entry name" value="ABC_tran"/>
    <property type="match status" value="1"/>
</dbReference>
<evidence type="ECO:0000256" key="1">
    <source>
        <dbReference type="ARBA" id="ARBA00022448"/>
    </source>
</evidence>
<dbReference type="InterPro" id="IPR027417">
    <property type="entry name" value="P-loop_NTPase"/>
</dbReference>
<evidence type="ECO:0000256" key="2">
    <source>
        <dbReference type="ARBA" id="ARBA00022741"/>
    </source>
</evidence>
<dbReference type="PANTHER" id="PTHR42788">
    <property type="entry name" value="TAURINE IMPORT ATP-BINDING PROTEIN-RELATED"/>
    <property type="match status" value="1"/>
</dbReference>
<name>A0ABY8EBE4_9FIRM</name>
<organism evidence="5 6">
    <name type="scientific">Tepidibacter hydrothermalis</name>
    <dbReference type="NCBI Taxonomy" id="3036126"/>
    <lineage>
        <taxon>Bacteria</taxon>
        <taxon>Bacillati</taxon>
        <taxon>Bacillota</taxon>
        <taxon>Clostridia</taxon>
        <taxon>Peptostreptococcales</taxon>
        <taxon>Peptostreptococcaceae</taxon>
        <taxon>Tepidibacter</taxon>
    </lineage>
</organism>
<dbReference type="PROSITE" id="PS00211">
    <property type="entry name" value="ABC_TRANSPORTER_1"/>
    <property type="match status" value="1"/>
</dbReference>
<protein>
    <submittedName>
        <fullName evidence="5">ABC transporter ATP-binding protein</fullName>
    </submittedName>
</protein>
<dbReference type="InterPro" id="IPR017871">
    <property type="entry name" value="ABC_transporter-like_CS"/>
</dbReference>
<evidence type="ECO:0000313" key="6">
    <source>
        <dbReference type="Proteomes" id="UP001222800"/>
    </source>
</evidence>
<keyword evidence="3 5" id="KW-0067">ATP-binding</keyword>
<evidence type="ECO:0000313" key="5">
    <source>
        <dbReference type="EMBL" id="WFD08832.1"/>
    </source>
</evidence>
<reference evidence="5 6" key="1">
    <citation type="submission" date="2023-03" db="EMBL/GenBank/DDBJ databases">
        <title>Complete genome sequence of Tepidibacter sp. SWIR-1, isolated from a deep-sea hydrothermal vent.</title>
        <authorList>
            <person name="Li X."/>
        </authorList>
    </citation>
    <scope>NUCLEOTIDE SEQUENCE [LARGE SCALE GENOMIC DNA]</scope>
    <source>
        <strain evidence="5 6">SWIR-1</strain>
    </source>
</reference>
<keyword evidence="2" id="KW-0547">Nucleotide-binding</keyword>
<keyword evidence="6" id="KW-1185">Reference proteome</keyword>
<accession>A0ABY8EBE4</accession>
<dbReference type="GO" id="GO:0005524">
    <property type="term" value="F:ATP binding"/>
    <property type="evidence" value="ECO:0007669"/>
    <property type="project" value="UniProtKB-KW"/>
</dbReference>
<gene>
    <name evidence="5" type="ORF">P4S50_10535</name>
</gene>
<dbReference type="PANTHER" id="PTHR42788:SF13">
    <property type="entry name" value="ALIPHATIC SULFONATES IMPORT ATP-BINDING PROTEIN SSUB"/>
    <property type="match status" value="1"/>
</dbReference>
<dbReference type="SMART" id="SM00382">
    <property type="entry name" value="AAA"/>
    <property type="match status" value="1"/>
</dbReference>
<dbReference type="SUPFAM" id="SSF52540">
    <property type="entry name" value="P-loop containing nucleoside triphosphate hydrolases"/>
    <property type="match status" value="1"/>
</dbReference>